<gene>
    <name evidence="2" type="ORF">TCAL_12342</name>
</gene>
<feature type="chain" id="PRO_5022016201" evidence="1">
    <location>
        <begin position="31"/>
        <end position="123"/>
    </location>
</feature>
<protein>
    <submittedName>
        <fullName evidence="2">Uncharacterized protein</fullName>
    </submittedName>
</protein>
<evidence type="ECO:0000313" key="2">
    <source>
        <dbReference type="EMBL" id="TRY78265.1"/>
    </source>
</evidence>
<dbReference type="AlphaFoldDB" id="A0A553PKQ0"/>
<dbReference type="EMBL" id="VCGU01000003">
    <property type="protein sequence ID" value="TRY78265.1"/>
    <property type="molecule type" value="Genomic_DNA"/>
</dbReference>
<feature type="signal peptide" evidence="1">
    <location>
        <begin position="1"/>
        <end position="30"/>
    </location>
</feature>
<name>A0A553PKQ0_TIGCA</name>
<sequence length="123" mass="14155">MPSSSPKAIQSRANMQSIVVFLTLLGLSLATPQGDESASIMETPEYATLTQAKIVELYEFLKAELEGEDLDDMEPMGPVELGMDSLELGEDEITRKKRSAEAKPFFWRWLFGHRRRYRKHYYH</sequence>
<keyword evidence="1" id="KW-0732">Signal</keyword>
<evidence type="ECO:0000313" key="3">
    <source>
        <dbReference type="Proteomes" id="UP000318571"/>
    </source>
</evidence>
<keyword evidence="3" id="KW-1185">Reference proteome</keyword>
<proteinExistence type="predicted"/>
<reference evidence="2 3" key="1">
    <citation type="journal article" date="2018" name="Nat. Ecol. Evol.">
        <title>Genomic signatures of mitonuclear coevolution across populations of Tigriopus californicus.</title>
        <authorList>
            <person name="Barreto F.S."/>
            <person name="Watson E.T."/>
            <person name="Lima T.G."/>
            <person name="Willett C.S."/>
            <person name="Edmands S."/>
            <person name="Li W."/>
            <person name="Burton R.S."/>
        </authorList>
    </citation>
    <scope>NUCLEOTIDE SEQUENCE [LARGE SCALE GENOMIC DNA]</scope>
    <source>
        <strain evidence="2 3">San Diego</strain>
    </source>
</reference>
<accession>A0A553PKQ0</accession>
<dbReference type="Proteomes" id="UP000318571">
    <property type="component" value="Chromosome 11"/>
</dbReference>
<evidence type="ECO:0000256" key="1">
    <source>
        <dbReference type="SAM" id="SignalP"/>
    </source>
</evidence>
<comment type="caution">
    <text evidence="2">The sequence shown here is derived from an EMBL/GenBank/DDBJ whole genome shotgun (WGS) entry which is preliminary data.</text>
</comment>
<organism evidence="2 3">
    <name type="scientific">Tigriopus californicus</name>
    <name type="common">Marine copepod</name>
    <dbReference type="NCBI Taxonomy" id="6832"/>
    <lineage>
        <taxon>Eukaryota</taxon>
        <taxon>Metazoa</taxon>
        <taxon>Ecdysozoa</taxon>
        <taxon>Arthropoda</taxon>
        <taxon>Crustacea</taxon>
        <taxon>Multicrustacea</taxon>
        <taxon>Hexanauplia</taxon>
        <taxon>Copepoda</taxon>
        <taxon>Harpacticoida</taxon>
        <taxon>Harpacticidae</taxon>
        <taxon>Tigriopus</taxon>
    </lineage>
</organism>